<reference evidence="5" key="1">
    <citation type="submission" date="2023-04" db="EMBL/GenBank/DDBJ databases">
        <title>The environmental microbiomes in feedlot watering bowls are a reservoir of florfenicol resistance for bovine respiratory disease pathogens.</title>
        <authorList>
            <person name="Kos D.W."/>
            <person name="Ruzzini A.C."/>
            <person name="Schreiner B."/>
            <person name="Jelinski M.D."/>
        </authorList>
    </citation>
    <scope>NUCLEOTIDE SEQUENCE</scope>
    <source>
        <strain evidence="5">WB3</strain>
        <plasmid evidence="5">unnamed1</plasmid>
    </source>
</reference>
<organism evidence="5 6">
    <name type="scientific">Acinetobacter terrestris</name>
    <dbReference type="NCBI Taxonomy" id="2529843"/>
    <lineage>
        <taxon>Bacteria</taxon>
        <taxon>Pseudomonadati</taxon>
        <taxon>Pseudomonadota</taxon>
        <taxon>Gammaproteobacteria</taxon>
        <taxon>Moraxellales</taxon>
        <taxon>Moraxellaceae</taxon>
        <taxon>Acinetobacter</taxon>
        <taxon>Acinetobacter Taxon 24</taxon>
    </lineage>
</organism>
<feature type="binding site" evidence="3">
    <location>
        <position position="101"/>
    </location>
    <ligand>
        <name>substrate</name>
    </ligand>
</feature>
<dbReference type="AlphaFoldDB" id="A0AAW6UXF1"/>
<geneLocation type="plasmid" evidence="5">
    <name>unnamed1</name>
</geneLocation>
<name>A0AAW6UXF1_9GAMM</name>
<dbReference type="GO" id="GO:0005509">
    <property type="term" value="F:calcium ion binding"/>
    <property type="evidence" value="ECO:0007669"/>
    <property type="project" value="TreeGrafter"/>
</dbReference>
<comment type="similarity">
    <text evidence="1">Belongs to the SMP-30/CGR1 family.</text>
</comment>
<dbReference type="GO" id="GO:0004341">
    <property type="term" value="F:gluconolactonase activity"/>
    <property type="evidence" value="ECO:0007669"/>
    <property type="project" value="TreeGrafter"/>
</dbReference>
<proteinExistence type="inferred from homology"/>
<dbReference type="Proteomes" id="UP001241935">
    <property type="component" value="Unassembled WGS sequence"/>
</dbReference>
<evidence type="ECO:0000313" key="5">
    <source>
        <dbReference type="EMBL" id="MDK1685076.1"/>
    </source>
</evidence>
<keyword evidence="3" id="KW-0479">Metal-binding</keyword>
<evidence type="ECO:0000256" key="2">
    <source>
        <dbReference type="PIRSR" id="PIRSR605511-1"/>
    </source>
</evidence>
<comment type="caution">
    <text evidence="5">The sequence shown here is derived from an EMBL/GenBank/DDBJ whole genome shotgun (WGS) entry which is preliminary data.</text>
</comment>
<sequence>MEIKVFVDIKTRLGEVPTWDPIRQSLFWVDIVDGRLFCCDENGANLKAWETYQKIGSYALREHHNGAIVALEDGVYSLDFDTGDLNLIVNPEPDMPFNRLNDGGVDRQGRFVFGSMNRLEEAKTASLYRLNTDLSIQKLEDNINTSNGVCWSPRGDKFYFADTWQGEIWSYDYDNSDAGLSNKQVFCSIDMQDGGSADGSTVDSEGYVWSAKVYSGQLIRYTPDGTVDRIIEMPVKKVTSLAFGGKNLDVLFVTSMSQPPLPRFPGDNQLRGSVFAIYGLGITGVGEARFKG</sequence>
<dbReference type="EC" id="3.1.1.99" evidence="5"/>
<dbReference type="InterPro" id="IPR013658">
    <property type="entry name" value="SGL"/>
</dbReference>
<feature type="active site" description="Proton donor/acceptor" evidence="2">
    <location>
        <position position="198"/>
    </location>
</feature>
<feature type="binding site" evidence="3">
    <location>
        <position position="147"/>
    </location>
    <ligand>
        <name>a divalent metal cation</name>
        <dbReference type="ChEBI" id="CHEBI:60240"/>
    </ligand>
</feature>
<dbReference type="EMBL" id="JASKNE010000005">
    <property type="protein sequence ID" value="MDK1685076.1"/>
    <property type="molecule type" value="Genomic_DNA"/>
</dbReference>
<evidence type="ECO:0000256" key="3">
    <source>
        <dbReference type="PIRSR" id="PIRSR605511-2"/>
    </source>
</evidence>
<dbReference type="InterPro" id="IPR011042">
    <property type="entry name" value="6-blade_b-propeller_TolB-like"/>
</dbReference>
<evidence type="ECO:0000313" key="6">
    <source>
        <dbReference type="Proteomes" id="UP001241935"/>
    </source>
</evidence>
<accession>A0AAW6UXF1</accession>
<evidence type="ECO:0000256" key="1">
    <source>
        <dbReference type="ARBA" id="ARBA00008853"/>
    </source>
</evidence>
<evidence type="ECO:0000259" key="4">
    <source>
        <dbReference type="Pfam" id="PF08450"/>
    </source>
</evidence>
<dbReference type="PANTHER" id="PTHR10907">
    <property type="entry name" value="REGUCALCIN"/>
    <property type="match status" value="1"/>
</dbReference>
<dbReference type="Gene3D" id="2.120.10.30">
    <property type="entry name" value="TolB, C-terminal domain"/>
    <property type="match status" value="1"/>
</dbReference>
<dbReference type="Pfam" id="PF08450">
    <property type="entry name" value="SGL"/>
    <property type="match status" value="1"/>
</dbReference>
<dbReference type="RefSeq" id="WP_131319427.1">
    <property type="nucleotide sequence ID" value="NZ_JABERE010000021.1"/>
</dbReference>
<feature type="binding site" evidence="3">
    <location>
        <position position="15"/>
    </location>
    <ligand>
        <name>a divalent metal cation</name>
        <dbReference type="ChEBI" id="CHEBI:60240"/>
    </ligand>
</feature>
<feature type="binding site" evidence="3">
    <location>
        <position position="198"/>
    </location>
    <ligand>
        <name>a divalent metal cation</name>
        <dbReference type="ChEBI" id="CHEBI:60240"/>
    </ligand>
</feature>
<keyword evidence="5" id="KW-0614">Plasmid</keyword>
<keyword evidence="5" id="KW-0378">Hydrolase</keyword>
<keyword evidence="3" id="KW-0862">Zinc</keyword>
<feature type="domain" description="SMP-30/Gluconolactonase/LRE-like region" evidence="4">
    <location>
        <begin position="13"/>
        <end position="256"/>
    </location>
</feature>
<dbReference type="PRINTS" id="PR01790">
    <property type="entry name" value="SMP30FAMILY"/>
</dbReference>
<feature type="binding site" evidence="3">
    <location>
        <position position="99"/>
    </location>
    <ligand>
        <name>substrate</name>
    </ligand>
</feature>
<comment type="cofactor">
    <cofactor evidence="3">
        <name>Zn(2+)</name>
        <dbReference type="ChEBI" id="CHEBI:29105"/>
    </cofactor>
    <text evidence="3">Binds 1 divalent metal cation per subunit.</text>
</comment>
<dbReference type="PANTHER" id="PTHR10907:SF47">
    <property type="entry name" value="REGUCALCIN"/>
    <property type="match status" value="1"/>
</dbReference>
<protein>
    <submittedName>
        <fullName evidence="5">SMP-30/gluconolactonase/LRE family protein</fullName>
        <ecNumber evidence="5">3.1.1.99</ecNumber>
    </submittedName>
</protein>
<dbReference type="SUPFAM" id="SSF63829">
    <property type="entry name" value="Calcium-dependent phosphotriesterase"/>
    <property type="match status" value="1"/>
</dbReference>
<dbReference type="InterPro" id="IPR005511">
    <property type="entry name" value="SMP-30"/>
</dbReference>
<gene>
    <name evidence="5" type="ORF">QOR41_14905</name>
</gene>
<dbReference type="GO" id="GO:0019853">
    <property type="term" value="P:L-ascorbic acid biosynthetic process"/>
    <property type="evidence" value="ECO:0007669"/>
    <property type="project" value="TreeGrafter"/>
</dbReference>